<dbReference type="GO" id="GO:0043709">
    <property type="term" value="P:cell adhesion involved in single-species biofilm formation"/>
    <property type="evidence" value="ECO:0007669"/>
    <property type="project" value="TreeGrafter"/>
</dbReference>
<dbReference type="NCBIfam" id="TIGR00254">
    <property type="entry name" value="GGDEF"/>
    <property type="match status" value="1"/>
</dbReference>
<evidence type="ECO:0000313" key="6">
    <source>
        <dbReference type="EMBL" id="PZQ17963.1"/>
    </source>
</evidence>
<dbReference type="EMBL" id="QFPN01000002">
    <property type="protein sequence ID" value="PZQ17963.1"/>
    <property type="molecule type" value="Genomic_DNA"/>
</dbReference>
<dbReference type="SMART" id="SM00448">
    <property type="entry name" value="REC"/>
    <property type="match status" value="1"/>
</dbReference>
<evidence type="ECO:0000256" key="2">
    <source>
        <dbReference type="ARBA" id="ARBA00034247"/>
    </source>
</evidence>
<evidence type="ECO:0000313" key="7">
    <source>
        <dbReference type="Proteomes" id="UP000249577"/>
    </source>
</evidence>
<dbReference type="Proteomes" id="UP000249577">
    <property type="component" value="Unassembled WGS sequence"/>
</dbReference>
<dbReference type="PROSITE" id="PS50887">
    <property type="entry name" value="GGDEF"/>
    <property type="match status" value="1"/>
</dbReference>
<dbReference type="Pfam" id="PF00990">
    <property type="entry name" value="GGDEF"/>
    <property type="match status" value="1"/>
</dbReference>
<dbReference type="SUPFAM" id="SSF55073">
    <property type="entry name" value="Nucleotide cyclase"/>
    <property type="match status" value="1"/>
</dbReference>
<dbReference type="GO" id="GO:0005886">
    <property type="term" value="C:plasma membrane"/>
    <property type="evidence" value="ECO:0007669"/>
    <property type="project" value="TreeGrafter"/>
</dbReference>
<sequence>MKIAVVDPSRVVLKIVAGALEDAGHLVSCFSDSSAALERLRLDEAIEVLVTSLQHAGMGGLELIREARAIAGRRRALYVLVMSSSADRTTLVEALDGGADDFVGKPSAPEELLARLRVAERTAKLQQELIRLATIDSLTGLLNRRAFFETAELYSRSDADAVAIFDIDRFKQVNDAFGHATGDVVIAAVARAAAVHAPIVGRLGGEEFGLLIPNGRVRDAVAACETLRRDVAALVFDDVDPSLHVTCSFGAGEWRSGERLEEALKRADVALYAAKTSGRNRVVAAAGGLAGDPVVVASPEASGAERRLARALR</sequence>
<gene>
    <name evidence="6" type="ORF">DI565_04380</name>
</gene>
<evidence type="ECO:0000259" key="4">
    <source>
        <dbReference type="PROSITE" id="PS50110"/>
    </source>
</evidence>
<feature type="domain" description="Response regulatory" evidence="4">
    <location>
        <begin position="2"/>
        <end position="120"/>
    </location>
</feature>
<feature type="domain" description="GGDEF" evidence="5">
    <location>
        <begin position="158"/>
        <end position="287"/>
    </location>
</feature>
<evidence type="ECO:0000259" key="5">
    <source>
        <dbReference type="PROSITE" id="PS50887"/>
    </source>
</evidence>
<dbReference type="SMART" id="SM00267">
    <property type="entry name" value="GGDEF"/>
    <property type="match status" value="1"/>
</dbReference>
<dbReference type="InterPro" id="IPR050469">
    <property type="entry name" value="Diguanylate_Cyclase"/>
</dbReference>
<name>A0A2W5MK19_ANCNO</name>
<proteinExistence type="predicted"/>
<dbReference type="InterPro" id="IPR011006">
    <property type="entry name" value="CheY-like_superfamily"/>
</dbReference>
<organism evidence="6 7">
    <name type="scientific">Ancylobacter novellus</name>
    <name type="common">Thiobacillus novellus</name>
    <dbReference type="NCBI Taxonomy" id="921"/>
    <lineage>
        <taxon>Bacteria</taxon>
        <taxon>Pseudomonadati</taxon>
        <taxon>Pseudomonadota</taxon>
        <taxon>Alphaproteobacteria</taxon>
        <taxon>Hyphomicrobiales</taxon>
        <taxon>Xanthobacteraceae</taxon>
        <taxon>Ancylobacter</taxon>
    </lineage>
</organism>
<accession>A0A2W5MK19</accession>
<dbReference type="GO" id="GO:0000160">
    <property type="term" value="P:phosphorelay signal transduction system"/>
    <property type="evidence" value="ECO:0007669"/>
    <property type="project" value="InterPro"/>
</dbReference>
<dbReference type="PANTHER" id="PTHR45138">
    <property type="entry name" value="REGULATORY COMPONENTS OF SENSORY TRANSDUCTION SYSTEM"/>
    <property type="match status" value="1"/>
</dbReference>
<dbReference type="InterPro" id="IPR001789">
    <property type="entry name" value="Sig_transdc_resp-reg_receiver"/>
</dbReference>
<comment type="caution">
    <text evidence="3">Lacks conserved residue(s) required for the propagation of feature annotation.</text>
</comment>
<dbReference type="AlphaFoldDB" id="A0A2W5MK19"/>
<dbReference type="PROSITE" id="PS50110">
    <property type="entry name" value="RESPONSE_REGULATORY"/>
    <property type="match status" value="1"/>
</dbReference>
<dbReference type="SUPFAM" id="SSF52172">
    <property type="entry name" value="CheY-like"/>
    <property type="match status" value="1"/>
</dbReference>
<dbReference type="InterPro" id="IPR000160">
    <property type="entry name" value="GGDEF_dom"/>
</dbReference>
<dbReference type="Pfam" id="PF00072">
    <property type="entry name" value="Response_reg"/>
    <property type="match status" value="1"/>
</dbReference>
<evidence type="ECO:0000256" key="3">
    <source>
        <dbReference type="PROSITE-ProRule" id="PRU00169"/>
    </source>
</evidence>
<dbReference type="GO" id="GO:1902201">
    <property type="term" value="P:negative regulation of bacterial-type flagellum-dependent cell motility"/>
    <property type="evidence" value="ECO:0007669"/>
    <property type="project" value="TreeGrafter"/>
</dbReference>
<dbReference type="InterPro" id="IPR043128">
    <property type="entry name" value="Rev_trsase/Diguanyl_cyclase"/>
</dbReference>
<dbReference type="Gene3D" id="3.30.70.270">
    <property type="match status" value="1"/>
</dbReference>
<comment type="catalytic activity">
    <reaction evidence="2">
        <text>2 GTP = 3',3'-c-di-GMP + 2 diphosphate</text>
        <dbReference type="Rhea" id="RHEA:24898"/>
        <dbReference type="ChEBI" id="CHEBI:33019"/>
        <dbReference type="ChEBI" id="CHEBI:37565"/>
        <dbReference type="ChEBI" id="CHEBI:58805"/>
        <dbReference type="EC" id="2.7.7.65"/>
    </reaction>
</comment>
<evidence type="ECO:0000256" key="1">
    <source>
        <dbReference type="ARBA" id="ARBA00012528"/>
    </source>
</evidence>
<comment type="caution">
    <text evidence="6">The sequence shown here is derived from an EMBL/GenBank/DDBJ whole genome shotgun (WGS) entry which is preliminary data.</text>
</comment>
<dbReference type="InterPro" id="IPR029787">
    <property type="entry name" value="Nucleotide_cyclase"/>
</dbReference>
<reference evidence="6 7" key="1">
    <citation type="submission" date="2017-08" db="EMBL/GenBank/DDBJ databases">
        <title>Infants hospitalized years apart are colonized by the same room-sourced microbial strains.</title>
        <authorList>
            <person name="Brooks B."/>
            <person name="Olm M.R."/>
            <person name="Firek B.A."/>
            <person name="Baker R."/>
            <person name="Thomas B.C."/>
            <person name="Morowitz M.J."/>
            <person name="Banfield J.F."/>
        </authorList>
    </citation>
    <scope>NUCLEOTIDE SEQUENCE [LARGE SCALE GENOMIC DNA]</scope>
    <source>
        <strain evidence="6">S2_005_003_R2_43</strain>
    </source>
</reference>
<dbReference type="GO" id="GO:0052621">
    <property type="term" value="F:diguanylate cyclase activity"/>
    <property type="evidence" value="ECO:0007669"/>
    <property type="project" value="UniProtKB-EC"/>
</dbReference>
<protein>
    <recommendedName>
        <fullName evidence="1">diguanylate cyclase</fullName>
        <ecNumber evidence="1">2.7.7.65</ecNumber>
    </recommendedName>
</protein>
<dbReference type="CDD" id="cd01949">
    <property type="entry name" value="GGDEF"/>
    <property type="match status" value="1"/>
</dbReference>
<dbReference type="PANTHER" id="PTHR45138:SF9">
    <property type="entry name" value="DIGUANYLATE CYCLASE DGCM-RELATED"/>
    <property type="match status" value="1"/>
</dbReference>
<dbReference type="Gene3D" id="3.40.50.2300">
    <property type="match status" value="1"/>
</dbReference>
<dbReference type="EC" id="2.7.7.65" evidence="1"/>